<proteinExistence type="inferred from homology"/>
<gene>
    <name evidence="9" type="ORF">DS031_19055</name>
</gene>
<keyword evidence="6 8" id="KW-1133">Transmembrane helix</keyword>
<reference evidence="9 10" key="1">
    <citation type="submission" date="2018-07" db="EMBL/GenBank/DDBJ databases">
        <title>Lottiidibacillus patelloidae gen. nov., sp. nov., isolated from the intestinal tract of a marine limpet and the reclassification of B. taeanensis BH030017T, B. algicola KMM 3737T and B. hwajinpoensis SW-72T as genus Lottiidibacillus.</title>
        <authorList>
            <person name="Liu R."/>
            <person name="Huang Z."/>
        </authorList>
    </citation>
    <scope>NUCLEOTIDE SEQUENCE [LARGE SCALE GENOMIC DNA]</scope>
    <source>
        <strain evidence="9 10">BH030017</strain>
    </source>
</reference>
<evidence type="ECO:0000256" key="4">
    <source>
        <dbReference type="ARBA" id="ARBA00022475"/>
    </source>
</evidence>
<keyword evidence="3" id="KW-0813">Transport</keyword>
<evidence type="ECO:0000313" key="10">
    <source>
        <dbReference type="Proteomes" id="UP000253314"/>
    </source>
</evidence>
<feature type="transmembrane region" description="Helical" evidence="8">
    <location>
        <begin position="12"/>
        <end position="43"/>
    </location>
</feature>
<evidence type="ECO:0000256" key="6">
    <source>
        <dbReference type="ARBA" id="ARBA00022989"/>
    </source>
</evidence>
<dbReference type="GO" id="GO:0005886">
    <property type="term" value="C:plasma membrane"/>
    <property type="evidence" value="ECO:0007669"/>
    <property type="project" value="UniProtKB-SubCell"/>
</dbReference>
<dbReference type="OrthoDB" id="9811721at2"/>
<feature type="transmembrane region" description="Helical" evidence="8">
    <location>
        <begin position="313"/>
        <end position="330"/>
    </location>
</feature>
<feature type="transmembrane region" description="Helical" evidence="8">
    <location>
        <begin position="95"/>
        <end position="116"/>
    </location>
</feature>
<feature type="transmembrane region" description="Helical" evidence="8">
    <location>
        <begin position="122"/>
        <end position="141"/>
    </location>
</feature>
<dbReference type="GO" id="GO:0022857">
    <property type="term" value="F:transmembrane transporter activity"/>
    <property type="evidence" value="ECO:0007669"/>
    <property type="project" value="InterPro"/>
</dbReference>
<evidence type="ECO:0000313" key="9">
    <source>
        <dbReference type="EMBL" id="RBW68037.1"/>
    </source>
</evidence>
<evidence type="ECO:0000256" key="5">
    <source>
        <dbReference type="ARBA" id="ARBA00022692"/>
    </source>
</evidence>
<comment type="subcellular location">
    <subcellularLocation>
        <location evidence="1">Cell membrane</location>
        <topology evidence="1">Multi-pass membrane protein</topology>
    </subcellularLocation>
</comment>
<dbReference type="FunFam" id="1.10.3470.10:FF:000001">
    <property type="entry name" value="Vitamin B12 ABC transporter permease BtuC"/>
    <property type="match status" value="1"/>
</dbReference>
<feature type="transmembrane region" description="Helical" evidence="8">
    <location>
        <begin position="283"/>
        <end position="306"/>
    </location>
</feature>
<keyword evidence="4" id="KW-1003">Cell membrane</keyword>
<feature type="transmembrane region" description="Helical" evidence="8">
    <location>
        <begin position="237"/>
        <end position="263"/>
    </location>
</feature>
<accession>A0A366XQ46</accession>
<evidence type="ECO:0000256" key="3">
    <source>
        <dbReference type="ARBA" id="ARBA00022448"/>
    </source>
</evidence>
<dbReference type="Gene3D" id="1.10.3470.10">
    <property type="entry name" value="ABC transporter involved in vitamin B12 uptake, BtuC"/>
    <property type="match status" value="1"/>
</dbReference>
<comment type="similarity">
    <text evidence="2">Belongs to the binding-protein-dependent transport system permease family. FecCD subfamily.</text>
</comment>
<evidence type="ECO:0000256" key="1">
    <source>
        <dbReference type="ARBA" id="ARBA00004651"/>
    </source>
</evidence>
<keyword evidence="10" id="KW-1185">Reference proteome</keyword>
<dbReference type="InterPro" id="IPR000522">
    <property type="entry name" value="ABC_transptr_permease_BtuC"/>
</dbReference>
<organism evidence="9 10">
    <name type="scientific">Bacillus taeanensis</name>
    <dbReference type="NCBI Taxonomy" id="273032"/>
    <lineage>
        <taxon>Bacteria</taxon>
        <taxon>Bacillati</taxon>
        <taxon>Bacillota</taxon>
        <taxon>Bacilli</taxon>
        <taxon>Bacillales</taxon>
        <taxon>Bacillaceae</taxon>
        <taxon>Bacillus</taxon>
    </lineage>
</organism>
<dbReference type="Pfam" id="PF01032">
    <property type="entry name" value="FecCD"/>
    <property type="match status" value="1"/>
</dbReference>
<feature type="transmembrane region" description="Helical" evidence="8">
    <location>
        <begin position="153"/>
        <end position="174"/>
    </location>
</feature>
<dbReference type="PANTHER" id="PTHR30472:SF65">
    <property type="entry name" value="SIDEROPHORE TRANSPORT SYSTEM PERMEASE PROTEIN YFIZ-RELATED"/>
    <property type="match status" value="1"/>
</dbReference>
<dbReference type="CDD" id="cd06550">
    <property type="entry name" value="TM_ABC_iron-siderophores_like"/>
    <property type="match status" value="1"/>
</dbReference>
<keyword evidence="7 8" id="KW-0472">Membrane</keyword>
<dbReference type="Proteomes" id="UP000253314">
    <property type="component" value="Unassembled WGS sequence"/>
</dbReference>
<comment type="caution">
    <text evidence="9">The sequence shown here is derived from an EMBL/GenBank/DDBJ whole genome shotgun (WGS) entry which is preliminary data.</text>
</comment>
<evidence type="ECO:0000256" key="8">
    <source>
        <dbReference type="SAM" id="Phobius"/>
    </source>
</evidence>
<dbReference type="GO" id="GO:0033214">
    <property type="term" value="P:siderophore-iron import into cell"/>
    <property type="evidence" value="ECO:0007669"/>
    <property type="project" value="TreeGrafter"/>
</dbReference>
<name>A0A366XQ46_9BACI</name>
<protein>
    <submittedName>
        <fullName evidence="9">Iron ABC transporter</fullName>
    </submittedName>
</protein>
<keyword evidence="5 8" id="KW-0812">Transmembrane</keyword>
<sequence>MKKVLATNAGKTGGIFIGIIFVLLLMFASIIFGFTNITLNMVIESYTNFNGSNEHIIIQETRIPRAVIAAAVGGSLAVSGAIMQGLTRNPLASPSLFGVNAGASFFIVIAVTFFSLSSLSAFKWFAFGGAALASVIVYLLGSLGRDGLTPTKLTLAGAAIAALFFSMTQGMLVLNEKALEEVLFWLAGSVEGRSLEMLFSMLPYLLTGWVAALLIAAKMNILTAGEDVARGLGQRTVLVKIASGIIVVLLAGSSVAIAGPIGFVGLVIPNIVRGMIGVDYRWVIPYCWLMGAILLLLADITARYVIMPQEAPVGVMTAVVGAPFFIYLARKGVQQS</sequence>
<evidence type="ECO:0000256" key="2">
    <source>
        <dbReference type="ARBA" id="ARBA00007935"/>
    </source>
</evidence>
<dbReference type="InterPro" id="IPR037294">
    <property type="entry name" value="ABC_BtuC-like"/>
</dbReference>
<feature type="transmembrane region" description="Helical" evidence="8">
    <location>
        <begin position="194"/>
        <end position="216"/>
    </location>
</feature>
<dbReference type="SUPFAM" id="SSF81345">
    <property type="entry name" value="ABC transporter involved in vitamin B12 uptake, BtuC"/>
    <property type="match status" value="1"/>
</dbReference>
<feature type="transmembrane region" description="Helical" evidence="8">
    <location>
        <begin position="63"/>
        <end position="83"/>
    </location>
</feature>
<dbReference type="PANTHER" id="PTHR30472">
    <property type="entry name" value="FERRIC ENTEROBACTIN TRANSPORT SYSTEM PERMEASE PROTEIN"/>
    <property type="match status" value="1"/>
</dbReference>
<dbReference type="RefSeq" id="WP_113807643.1">
    <property type="nucleotide sequence ID" value="NZ_QOCW01000026.1"/>
</dbReference>
<dbReference type="EMBL" id="QOCW01000026">
    <property type="protein sequence ID" value="RBW68037.1"/>
    <property type="molecule type" value="Genomic_DNA"/>
</dbReference>
<dbReference type="AlphaFoldDB" id="A0A366XQ46"/>
<evidence type="ECO:0000256" key="7">
    <source>
        <dbReference type="ARBA" id="ARBA00023136"/>
    </source>
</evidence>